<dbReference type="InterPro" id="IPR011009">
    <property type="entry name" value="Kinase-like_dom_sf"/>
</dbReference>
<feature type="binding site" evidence="5">
    <location>
        <position position="38"/>
    </location>
    <ligand>
        <name>ATP</name>
        <dbReference type="ChEBI" id="CHEBI:30616"/>
    </ligand>
</feature>
<comment type="caution">
    <text evidence="9">The sequence shown here is derived from an EMBL/GenBank/DDBJ whole genome shotgun (WGS) entry which is preliminary data.</text>
</comment>
<dbReference type="CDD" id="cd06606">
    <property type="entry name" value="STKc_MAPKKK"/>
    <property type="match status" value="1"/>
</dbReference>
<dbReference type="InterPro" id="IPR000719">
    <property type="entry name" value="Prot_kinase_dom"/>
</dbReference>
<feature type="region of interest" description="Disordered" evidence="7">
    <location>
        <begin position="310"/>
        <end position="329"/>
    </location>
</feature>
<organism evidence="9 10">
    <name type="scientific">Cinchona calisaya</name>
    <dbReference type="NCBI Taxonomy" id="153742"/>
    <lineage>
        <taxon>Eukaryota</taxon>
        <taxon>Viridiplantae</taxon>
        <taxon>Streptophyta</taxon>
        <taxon>Embryophyta</taxon>
        <taxon>Tracheophyta</taxon>
        <taxon>Spermatophyta</taxon>
        <taxon>Magnoliopsida</taxon>
        <taxon>eudicotyledons</taxon>
        <taxon>Gunneridae</taxon>
        <taxon>Pentapetalae</taxon>
        <taxon>asterids</taxon>
        <taxon>lamiids</taxon>
        <taxon>Gentianales</taxon>
        <taxon>Rubiaceae</taxon>
        <taxon>Cinchonoideae</taxon>
        <taxon>Cinchoneae</taxon>
        <taxon>Cinchona</taxon>
    </lineage>
</organism>
<evidence type="ECO:0000256" key="5">
    <source>
        <dbReference type="PROSITE-ProRule" id="PRU10141"/>
    </source>
</evidence>
<dbReference type="PANTHER" id="PTHR48011:SF18">
    <property type="entry name" value="MITOGEN-ACTIVATED PROTEIN KINASE KINASE KINASE 19-RELATED"/>
    <property type="match status" value="1"/>
</dbReference>
<evidence type="ECO:0000259" key="8">
    <source>
        <dbReference type="PROSITE" id="PS50011"/>
    </source>
</evidence>
<keyword evidence="3" id="KW-0418">Kinase</keyword>
<name>A0ABD3A4X1_9GENT</name>
<dbReference type="SUPFAM" id="SSF56112">
    <property type="entry name" value="Protein kinase-like (PK-like)"/>
    <property type="match status" value="1"/>
</dbReference>
<dbReference type="InterPro" id="IPR008271">
    <property type="entry name" value="Ser/Thr_kinase_AS"/>
</dbReference>
<sequence>MEWVRGEILGHGSFGTVSLAKPKRQSSQEIIPQLMAVKSCGVSCSASLVNEKVILDEFRDCPEIIQCYGDSFSFEKGEKLYNLFLEYASGGALADKLKNSCNSGLPENEVRRYAKGILRGLNCIHKNGFVHCDIKLQNILLSRDGAVKIADFGLAKRLVVGLEKEGNLGCELRGTPLYMSPEMVTGGDQSSPADIWALGCLVAEMFTGAPAWRCSDIAALLMRIGVGDEVPEIPGKLSEEGKDFMRKCFVKDPKKRWTAEMLLNHPFVSDDDEDGDHSTVTLKEVPSASPRCTFDFPDWVSQQSSLTSSSITSLSSPESSPDSHSWFSGQESNSFDGSWSISPAERLRGLISDDQVDWFGSDDWLNIR</sequence>
<dbReference type="Pfam" id="PF00069">
    <property type="entry name" value="Pkinase"/>
    <property type="match status" value="1"/>
</dbReference>
<feature type="compositionally biased region" description="Low complexity" evidence="7">
    <location>
        <begin position="310"/>
        <end position="328"/>
    </location>
</feature>
<keyword evidence="4 5" id="KW-0067">ATP-binding</keyword>
<dbReference type="AlphaFoldDB" id="A0ABD3A4X1"/>
<keyword evidence="1" id="KW-0808">Transferase</keyword>
<evidence type="ECO:0000313" key="10">
    <source>
        <dbReference type="Proteomes" id="UP001630127"/>
    </source>
</evidence>
<evidence type="ECO:0000313" key="9">
    <source>
        <dbReference type="EMBL" id="KAL3526786.1"/>
    </source>
</evidence>
<dbReference type="EMBL" id="JBJUIK010000005">
    <property type="protein sequence ID" value="KAL3526786.1"/>
    <property type="molecule type" value="Genomic_DNA"/>
</dbReference>
<evidence type="ECO:0000256" key="7">
    <source>
        <dbReference type="SAM" id="MobiDB-lite"/>
    </source>
</evidence>
<dbReference type="SMART" id="SM00220">
    <property type="entry name" value="S_TKc"/>
    <property type="match status" value="1"/>
</dbReference>
<evidence type="ECO:0000256" key="3">
    <source>
        <dbReference type="ARBA" id="ARBA00022777"/>
    </source>
</evidence>
<dbReference type="Proteomes" id="UP001630127">
    <property type="component" value="Unassembled WGS sequence"/>
</dbReference>
<keyword evidence="6" id="KW-0723">Serine/threonine-protein kinase</keyword>
<dbReference type="InterPro" id="IPR052751">
    <property type="entry name" value="Plant_MAPKKK"/>
</dbReference>
<keyword evidence="10" id="KW-1185">Reference proteome</keyword>
<dbReference type="Gene3D" id="1.10.510.10">
    <property type="entry name" value="Transferase(Phosphotransferase) domain 1"/>
    <property type="match status" value="1"/>
</dbReference>
<dbReference type="GO" id="GO:0004674">
    <property type="term" value="F:protein serine/threonine kinase activity"/>
    <property type="evidence" value="ECO:0007669"/>
    <property type="project" value="UniProtKB-KW"/>
</dbReference>
<dbReference type="PROSITE" id="PS00107">
    <property type="entry name" value="PROTEIN_KINASE_ATP"/>
    <property type="match status" value="1"/>
</dbReference>
<reference evidence="9 10" key="1">
    <citation type="submission" date="2024-11" db="EMBL/GenBank/DDBJ databases">
        <title>A near-complete genome assembly of Cinchona calisaya.</title>
        <authorList>
            <person name="Lian D.C."/>
            <person name="Zhao X.W."/>
            <person name="Wei L."/>
        </authorList>
    </citation>
    <scope>NUCLEOTIDE SEQUENCE [LARGE SCALE GENOMIC DNA]</scope>
    <source>
        <tissue evidence="9">Nenye</tissue>
    </source>
</reference>
<dbReference type="InterPro" id="IPR017441">
    <property type="entry name" value="Protein_kinase_ATP_BS"/>
</dbReference>
<evidence type="ECO:0000256" key="6">
    <source>
        <dbReference type="RuleBase" id="RU000304"/>
    </source>
</evidence>
<protein>
    <recommendedName>
        <fullName evidence="8">Protein kinase domain-containing protein</fullName>
    </recommendedName>
</protein>
<dbReference type="GO" id="GO:0005524">
    <property type="term" value="F:ATP binding"/>
    <property type="evidence" value="ECO:0007669"/>
    <property type="project" value="UniProtKB-UniRule"/>
</dbReference>
<dbReference type="PROSITE" id="PS00108">
    <property type="entry name" value="PROTEIN_KINASE_ST"/>
    <property type="match status" value="1"/>
</dbReference>
<evidence type="ECO:0000256" key="1">
    <source>
        <dbReference type="ARBA" id="ARBA00022679"/>
    </source>
</evidence>
<accession>A0ABD3A4X1</accession>
<evidence type="ECO:0000256" key="4">
    <source>
        <dbReference type="ARBA" id="ARBA00022840"/>
    </source>
</evidence>
<evidence type="ECO:0000256" key="2">
    <source>
        <dbReference type="ARBA" id="ARBA00022741"/>
    </source>
</evidence>
<gene>
    <name evidence="9" type="ORF">ACH5RR_011442</name>
</gene>
<feature type="domain" description="Protein kinase" evidence="8">
    <location>
        <begin position="3"/>
        <end position="268"/>
    </location>
</feature>
<comment type="similarity">
    <text evidence="6">Belongs to the protein kinase superfamily.</text>
</comment>
<keyword evidence="2 5" id="KW-0547">Nucleotide-binding</keyword>
<proteinExistence type="inferred from homology"/>
<dbReference type="PROSITE" id="PS50011">
    <property type="entry name" value="PROTEIN_KINASE_DOM"/>
    <property type="match status" value="1"/>
</dbReference>
<dbReference type="PANTHER" id="PTHR48011">
    <property type="entry name" value="CCR4-NOT TRANSCRIPTIONAL COMPLEX SUBUNIT CAF120-RELATED"/>
    <property type="match status" value="1"/>
</dbReference>